<evidence type="ECO:0000313" key="4">
    <source>
        <dbReference type="Proteomes" id="UP000277204"/>
    </source>
</evidence>
<dbReference type="PROSITE" id="PS51257">
    <property type="entry name" value="PROKAR_LIPOPROTEIN"/>
    <property type="match status" value="1"/>
</dbReference>
<dbReference type="EMBL" id="UZAI01017651">
    <property type="protein sequence ID" value="VDP27874.1"/>
    <property type="molecule type" value="Genomic_DNA"/>
</dbReference>
<feature type="compositionally biased region" description="Low complexity" evidence="1">
    <location>
        <begin position="157"/>
        <end position="167"/>
    </location>
</feature>
<evidence type="ECO:0000256" key="2">
    <source>
        <dbReference type="SAM" id="Phobius"/>
    </source>
</evidence>
<proteinExistence type="predicted"/>
<feature type="transmembrane region" description="Helical" evidence="2">
    <location>
        <begin position="12"/>
        <end position="34"/>
    </location>
</feature>
<feature type="region of interest" description="Disordered" evidence="1">
    <location>
        <begin position="152"/>
        <end position="193"/>
    </location>
</feature>
<keyword evidence="4" id="KW-1185">Reference proteome</keyword>
<accession>A0A183MQW4</accession>
<dbReference type="AlphaFoldDB" id="A0A183MQW4"/>
<keyword evidence="2" id="KW-0472">Membrane</keyword>
<evidence type="ECO:0000313" key="3">
    <source>
        <dbReference type="EMBL" id="VDP27874.1"/>
    </source>
</evidence>
<name>A0A183MQW4_9TREM</name>
<evidence type="ECO:0000256" key="1">
    <source>
        <dbReference type="SAM" id="MobiDB-lite"/>
    </source>
</evidence>
<feature type="transmembrane region" description="Helical" evidence="2">
    <location>
        <begin position="277"/>
        <end position="295"/>
    </location>
</feature>
<keyword evidence="2" id="KW-0812">Transmembrane</keyword>
<organism evidence="3 4">
    <name type="scientific">Schistosoma margrebowiei</name>
    <dbReference type="NCBI Taxonomy" id="48269"/>
    <lineage>
        <taxon>Eukaryota</taxon>
        <taxon>Metazoa</taxon>
        <taxon>Spiralia</taxon>
        <taxon>Lophotrochozoa</taxon>
        <taxon>Platyhelminthes</taxon>
        <taxon>Trematoda</taxon>
        <taxon>Digenea</taxon>
        <taxon>Strigeidida</taxon>
        <taxon>Schistosomatoidea</taxon>
        <taxon>Schistosomatidae</taxon>
        <taxon>Schistosoma</taxon>
    </lineage>
</organism>
<reference evidence="3 4" key="1">
    <citation type="submission" date="2018-11" db="EMBL/GenBank/DDBJ databases">
        <authorList>
            <consortium name="Pathogen Informatics"/>
        </authorList>
    </citation>
    <scope>NUCLEOTIDE SEQUENCE [LARGE SCALE GENOMIC DNA]</scope>
    <source>
        <strain evidence="3 4">Zambia</strain>
    </source>
</reference>
<protein>
    <submittedName>
        <fullName evidence="3">Uncharacterized protein</fullName>
    </submittedName>
</protein>
<sequence length="297" mass="35069">MPCIRDPFPWWLPLALSCSIVLITIFIGIFRWLYKIYSRHKRLKIRSSRQLIQYKQLSPMSIDNQRTLSLQSTNDDVTDDYPSLFSDHKDDQEFDEFTESEENIDSMHKNCSPSRYLINRNKKLRRIKTMNSKKPDISTLPIIKINHIHLPHHQQQEEQQQEQQPHKPLLHKSNSVNSSKTPLSDLQSSPSCLETQSDTTYINDFFTVKPTNNDILLSENSTPSYWEESNQCNWFVNWFKYTRLGMSARQQLNMKLYCERFTTVSYPAGKIMVSGNFISNSFFIVLFMMYVFMLFCT</sequence>
<keyword evidence="2" id="KW-1133">Transmembrane helix</keyword>
<gene>
    <name evidence="3" type="ORF">SMRZ_LOCUS18439</name>
</gene>
<feature type="compositionally biased region" description="Polar residues" evidence="1">
    <location>
        <begin position="172"/>
        <end position="193"/>
    </location>
</feature>
<dbReference type="Proteomes" id="UP000277204">
    <property type="component" value="Unassembled WGS sequence"/>
</dbReference>